<protein>
    <submittedName>
        <fullName evidence="3">Uncharacterized protein</fullName>
    </submittedName>
</protein>
<name>A0ABD3RSM2_9STRA</name>
<evidence type="ECO:0000313" key="4">
    <source>
        <dbReference type="Proteomes" id="UP001530377"/>
    </source>
</evidence>
<evidence type="ECO:0000256" key="2">
    <source>
        <dbReference type="SAM" id="Phobius"/>
    </source>
</evidence>
<evidence type="ECO:0000256" key="1">
    <source>
        <dbReference type="SAM" id="MobiDB-lite"/>
    </source>
</evidence>
<feature type="compositionally biased region" description="Acidic residues" evidence="1">
    <location>
        <begin position="424"/>
        <end position="433"/>
    </location>
</feature>
<dbReference type="Proteomes" id="UP001530377">
    <property type="component" value="Unassembled WGS sequence"/>
</dbReference>
<sequence>MHANAKRRRLRTDAVVPDVTDGGSYTELVVVGYTDGGIPLYEKERTSNVTDDVVADGGIHLDDVDGEEDQASYAYECASEQYCNAYAPGNSFDYGWTFVGMCGGDGDCPLDAFDESSESYVTGDRVAISSDYLNRKVIGSISCPVVEASGGIATNNVTVLVSYAYEVETSQVSTVDIVLPRLEERLLLTLADTLMSCLGTRQVGNEEARYDVQGIESTPDDVAITEGPCSISNVGADNCFVVNGWMTLLLVPLDNGAREASVMAATDAAQTKIQSAMEEDNLLSPTMPEVIKVKYLDNSYEDYRAAYSVESLGHTESKDDDAGGGGQASLGVILGSVFGALLLLILLVLLCVRLRRARSGSGRNRKAEVPNLMDDASSVNDNRHEGSSGLLETLGGVLLLKSFWKKARNIPEDGKKESDPDSPGTDESDDGLDDIIGQIDGATDANDRRIFVVDPPGAFHLGNHHYTGDGVRYYSPLCELCLAARANADGVVTVNAINADDDDDSDDGGMNLNDGLSFDLEVATKFIDFNSNDLGRCHSSMHVRTCKTTTCPICIKEKGVYFVKSRGPARAR</sequence>
<feature type="transmembrane region" description="Helical" evidence="2">
    <location>
        <begin position="330"/>
        <end position="352"/>
    </location>
</feature>
<reference evidence="3 4" key="1">
    <citation type="submission" date="2024-10" db="EMBL/GenBank/DDBJ databases">
        <title>Updated reference genomes for cyclostephanoid diatoms.</title>
        <authorList>
            <person name="Roberts W.R."/>
            <person name="Alverson A.J."/>
        </authorList>
    </citation>
    <scope>NUCLEOTIDE SEQUENCE [LARGE SCALE GENOMIC DNA]</scope>
    <source>
        <strain evidence="3 4">AJA228-03</strain>
    </source>
</reference>
<keyword evidence="2" id="KW-0472">Membrane</keyword>
<proteinExistence type="predicted"/>
<gene>
    <name evidence="3" type="ORF">ACHAXA_006562</name>
</gene>
<organism evidence="3 4">
    <name type="scientific">Cyclostephanos tholiformis</name>
    <dbReference type="NCBI Taxonomy" id="382380"/>
    <lineage>
        <taxon>Eukaryota</taxon>
        <taxon>Sar</taxon>
        <taxon>Stramenopiles</taxon>
        <taxon>Ochrophyta</taxon>
        <taxon>Bacillariophyta</taxon>
        <taxon>Coscinodiscophyceae</taxon>
        <taxon>Thalassiosirophycidae</taxon>
        <taxon>Stephanodiscales</taxon>
        <taxon>Stephanodiscaceae</taxon>
        <taxon>Cyclostephanos</taxon>
    </lineage>
</organism>
<evidence type="ECO:0000313" key="3">
    <source>
        <dbReference type="EMBL" id="KAL3815669.1"/>
    </source>
</evidence>
<feature type="region of interest" description="Disordered" evidence="1">
    <location>
        <begin position="363"/>
        <end position="385"/>
    </location>
</feature>
<comment type="caution">
    <text evidence="3">The sequence shown here is derived from an EMBL/GenBank/DDBJ whole genome shotgun (WGS) entry which is preliminary data.</text>
</comment>
<dbReference type="EMBL" id="JALLPB020000187">
    <property type="protein sequence ID" value="KAL3815669.1"/>
    <property type="molecule type" value="Genomic_DNA"/>
</dbReference>
<keyword evidence="2" id="KW-1133">Transmembrane helix</keyword>
<feature type="region of interest" description="Disordered" evidence="1">
    <location>
        <begin position="411"/>
        <end position="437"/>
    </location>
</feature>
<keyword evidence="2" id="KW-0812">Transmembrane</keyword>
<accession>A0ABD3RSM2</accession>
<dbReference type="AlphaFoldDB" id="A0ABD3RSM2"/>
<keyword evidence="4" id="KW-1185">Reference proteome</keyword>